<feature type="chain" id="PRO_5046911720" evidence="1">
    <location>
        <begin position="26"/>
        <end position="458"/>
    </location>
</feature>
<evidence type="ECO:0000256" key="1">
    <source>
        <dbReference type="SAM" id="SignalP"/>
    </source>
</evidence>
<sequence>MSVHRKLHTGTAFGAAVLMAIPLLAGCGSGGDQSASVSGGTTITWWGWTPDDVEAQAEIEAFNQEYPDITVQFKKIQDADYNAALRPALASTSGPDVFDVATGGATGDVKTFGSNALDLTDAMAEANGDSWKDTFYQTALDAFTDGEGQLKGAPVGRIASGFLWINQDLFDQYGLTAPTTLDEWKDVCATFRENGLGCLTEGIGQPGFDVDTLHASADSIEPGVFTKATLGETPWTDPVIVQAFAIVKQLSDEGIMDEGAVGIKQYPNANNNFLSGKAAMVQMGTWYQQYTTEKSLSAALSAAGVSEDADKVTMVPIPFPDVAGKGNTPNLFGDPDYGLAVNARSANIDAAATFATWLSSSEAGQQLVADHLTDYPAIKGVETNWDGASLIDEEVQKPALQDLAERVNSVDQARQANLPAEMIDALTTANQAVIGGQSTPEQAAAAVQTAFDQLGSGD</sequence>
<keyword evidence="3" id="KW-1185">Reference proteome</keyword>
<dbReference type="PANTHER" id="PTHR43649:SF12">
    <property type="entry name" value="DIACETYLCHITOBIOSE BINDING PROTEIN DASA"/>
    <property type="match status" value="1"/>
</dbReference>
<dbReference type="RefSeq" id="WP_380974720.1">
    <property type="nucleotide sequence ID" value="NZ_JBHTEF010000001.1"/>
</dbReference>
<dbReference type="Pfam" id="PF01547">
    <property type="entry name" value="SBP_bac_1"/>
    <property type="match status" value="1"/>
</dbReference>
<dbReference type="EMBL" id="JBHTEF010000001">
    <property type="protein sequence ID" value="MFC7581418.1"/>
    <property type="molecule type" value="Genomic_DNA"/>
</dbReference>
<dbReference type="PANTHER" id="PTHR43649">
    <property type="entry name" value="ARABINOSE-BINDING PROTEIN-RELATED"/>
    <property type="match status" value="1"/>
</dbReference>
<proteinExistence type="predicted"/>
<organism evidence="2 3">
    <name type="scientific">Schaalia naturae</name>
    <dbReference type="NCBI Taxonomy" id="635203"/>
    <lineage>
        <taxon>Bacteria</taxon>
        <taxon>Bacillati</taxon>
        <taxon>Actinomycetota</taxon>
        <taxon>Actinomycetes</taxon>
        <taxon>Actinomycetales</taxon>
        <taxon>Actinomycetaceae</taxon>
        <taxon>Schaalia</taxon>
    </lineage>
</organism>
<accession>A0ABW2SPA2</accession>
<dbReference type="InterPro" id="IPR050490">
    <property type="entry name" value="Bact_solute-bd_prot1"/>
</dbReference>
<keyword evidence="1" id="KW-0732">Signal</keyword>
<comment type="caution">
    <text evidence="2">The sequence shown here is derived from an EMBL/GenBank/DDBJ whole genome shotgun (WGS) entry which is preliminary data.</text>
</comment>
<protein>
    <submittedName>
        <fullName evidence="2">ABC transporter substrate-binding protein</fullName>
    </submittedName>
</protein>
<dbReference type="Proteomes" id="UP001596527">
    <property type="component" value="Unassembled WGS sequence"/>
</dbReference>
<gene>
    <name evidence="2" type="ORF">ACFQWG_09460</name>
</gene>
<evidence type="ECO:0000313" key="2">
    <source>
        <dbReference type="EMBL" id="MFC7581418.1"/>
    </source>
</evidence>
<feature type="signal peptide" evidence="1">
    <location>
        <begin position="1"/>
        <end position="25"/>
    </location>
</feature>
<reference evidence="3" key="1">
    <citation type="journal article" date="2019" name="Int. J. Syst. Evol. Microbiol.">
        <title>The Global Catalogue of Microorganisms (GCM) 10K type strain sequencing project: providing services to taxonomists for standard genome sequencing and annotation.</title>
        <authorList>
            <consortium name="The Broad Institute Genomics Platform"/>
            <consortium name="The Broad Institute Genome Sequencing Center for Infectious Disease"/>
            <person name="Wu L."/>
            <person name="Ma J."/>
        </authorList>
    </citation>
    <scope>NUCLEOTIDE SEQUENCE [LARGE SCALE GENOMIC DNA]</scope>
    <source>
        <strain evidence="3">CCUG 56698</strain>
    </source>
</reference>
<name>A0ABW2SPA2_9ACTO</name>
<dbReference type="InterPro" id="IPR006059">
    <property type="entry name" value="SBP"/>
</dbReference>
<dbReference type="SUPFAM" id="SSF53850">
    <property type="entry name" value="Periplasmic binding protein-like II"/>
    <property type="match status" value="1"/>
</dbReference>
<evidence type="ECO:0000313" key="3">
    <source>
        <dbReference type="Proteomes" id="UP001596527"/>
    </source>
</evidence>
<dbReference type="PROSITE" id="PS51257">
    <property type="entry name" value="PROKAR_LIPOPROTEIN"/>
    <property type="match status" value="1"/>
</dbReference>
<dbReference type="Gene3D" id="3.40.190.10">
    <property type="entry name" value="Periplasmic binding protein-like II"/>
    <property type="match status" value="2"/>
</dbReference>